<dbReference type="Proteomes" id="UP001482620">
    <property type="component" value="Unassembled WGS sequence"/>
</dbReference>
<feature type="domain" description="BAAT/Acyl-CoA thioester hydrolase C-terminal" evidence="1">
    <location>
        <begin position="2"/>
        <end position="95"/>
    </location>
</feature>
<dbReference type="PANTHER" id="PTHR10824">
    <property type="entry name" value="ACYL-COENZYME A THIOESTERASE-RELATED"/>
    <property type="match status" value="1"/>
</dbReference>
<evidence type="ECO:0000259" key="1">
    <source>
        <dbReference type="Pfam" id="PF08840"/>
    </source>
</evidence>
<evidence type="ECO:0000313" key="2">
    <source>
        <dbReference type="EMBL" id="MEQ2254681.1"/>
    </source>
</evidence>
<dbReference type="EMBL" id="JAHRIQ010104640">
    <property type="protein sequence ID" value="MEQ2254681.1"/>
    <property type="molecule type" value="Genomic_DNA"/>
</dbReference>
<organism evidence="2 3">
    <name type="scientific">Ilyodon furcidens</name>
    <name type="common">goldbreast splitfin</name>
    <dbReference type="NCBI Taxonomy" id="33524"/>
    <lineage>
        <taxon>Eukaryota</taxon>
        <taxon>Metazoa</taxon>
        <taxon>Chordata</taxon>
        <taxon>Craniata</taxon>
        <taxon>Vertebrata</taxon>
        <taxon>Euteleostomi</taxon>
        <taxon>Actinopterygii</taxon>
        <taxon>Neopterygii</taxon>
        <taxon>Teleostei</taxon>
        <taxon>Neoteleostei</taxon>
        <taxon>Acanthomorphata</taxon>
        <taxon>Ovalentaria</taxon>
        <taxon>Atherinomorphae</taxon>
        <taxon>Cyprinodontiformes</taxon>
        <taxon>Goodeidae</taxon>
        <taxon>Ilyodon</taxon>
    </lineage>
</organism>
<protein>
    <recommendedName>
        <fullName evidence="1">BAAT/Acyl-CoA thioester hydrolase C-terminal domain-containing protein</fullName>
    </recommendedName>
</protein>
<proteinExistence type="predicted"/>
<gene>
    <name evidence="2" type="ORF">ILYODFUR_006137</name>
</gene>
<dbReference type="PANTHER" id="PTHR10824:SF17">
    <property type="entry name" value="ACYL-COENZYME A THIOESTERASE 6"/>
    <property type="match status" value="1"/>
</dbReference>
<sequence>MSLIPIERASCQFLFAVSEDGYNWNSVFYFFAKQAAAALRCHDKKSFQLVTYPRAGQFHLGVWMDVVFGGEPKAHAEVQLDLWHIVQQFFKRYLVNKDTF</sequence>
<dbReference type="Gene3D" id="3.40.50.1820">
    <property type="entry name" value="alpha/beta hydrolase"/>
    <property type="match status" value="1"/>
</dbReference>
<name>A0ABV0VC07_9TELE</name>
<dbReference type="InterPro" id="IPR029058">
    <property type="entry name" value="AB_hydrolase_fold"/>
</dbReference>
<dbReference type="Pfam" id="PF08840">
    <property type="entry name" value="BAAT_C"/>
    <property type="match status" value="1"/>
</dbReference>
<reference evidence="2 3" key="1">
    <citation type="submission" date="2021-06" db="EMBL/GenBank/DDBJ databases">
        <authorList>
            <person name="Palmer J.M."/>
        </authorList>
    </citation>
    <scope>NUCLEOTIDE SEQUENCE [LARGE SCALE GENOMIC DNA]</scope>
    <source>
        <strain evidence="3">if_2019</strain>
        <tissue evidence="2">Muscle</tissue>
    </source>
</reference>
<comment type="caution">
    <text evidence="2">The sequence shown here is derived from an EMBL/GenBank/DDBJ whole genome shotgun (WGS) entry which is preliminary data.</text>
</comment>
<evidence type="ECO:0000313" key="3">
    <source>
        <dbReference type="Proteomes" id="UP001482620"/>
    </source>
</evidence>
<accession>A0ABV0VC07</accession>
<dbReference type="InterPro" id="IPR014940">
    <property type="entry name" value="BAAT_C"/>
</dbReference>
<keyword evidence="3" id="KW-1185">Reference proteome</keyword>